<dbReference type="OrthoDB" id="3798910at2759"/>
<sequence>MSRCDIVLLKLGNIRRVDLRKGQPPHGDKAPEPECDDQNIKANWRLRLPPFCTMIHTLSRHVPAPINKNEKCYDPALLPSYAAHEFTQRTAMAHNRAHTRLDLFIARNRYIKYCYFETYQRAVQALQVEKRNSNREQRKITALKNTTSFKQGLVEDLPATPHTDRIHQTYGDLSEEEKRRRAPDMVKDEIAKKVARVYEGSMKKIRSNINKYIREGKILHHILQGAVCLNPGLLILFPGRESDQPSLEAERFRLELDEKELKSLTKAIDMKE</sequence>
<dbReference type="Proteomes" id="UP000799777">
    <property type="component" value="Unassembled WGS sequence"/>
</dbReference>
<gene>
    <name evidence="2" type="ORF">EK21DRAFT_93722</name>
</gene>
<organism evidence="2 3">
    <name type="scientific">Setomelanomma holmii</name>
    <dbReference type="NCBI Taxonomy" id="210430"/>
    <lineage>
        <taxon>Eukaryota</taxon>
        <taxon>Fungi</taxon>
        <taxon>Dikarya</taxon>
        <taxon>Ascomycota</taxon>
        <taxon>Pezizomycotina</taxon>
        <taxon>Dothideomycetes</taxon>
        <taxon>Pleosporomycetidae</taxon>
        <taxon>Pleosporales</taxon>
        <taxon>Pleosporineae</taxon>
        <taxon>Phaeosphaeriaceae</taxon>
        <taxon>Setomelanomma</taxon>
    </lineage>
</organism>
<comment type="caution">
    <text evidence="2">The sequence shown here is derived from an EMBL/GenBank/DDBJ whole genome shotgun (WGS) entry which is preliminary data.</text>
</comment>
<keyword evidence="3" id="KW-1185">Reference proteome</keyword>
<name>A0A9P4GZH9_9PLEO</name>
<keyword evidence="1" id="KW-0175">Coiled coil</keyword>
<evidence type="ECO:0000313" key="2">
    <source>
        <dbReference type="EMBL" id="KAF2024835.1"/>
    </source>
</evidence>
<feature type="coiled-coil region" evidence="1">
    <location>
        <begin position="116"/>
        <end position="146"/>
    </location>
</feature>
<accession>A0A9P4GZH9</accession>
<protein>
    <submittedName>
        <fullName evidence="2">Uncharacterized protein</fullName>
    </submittedName>
</protein>
<proteinExistence type="predicted"/>
<reference evidence="2" key="1">
    <citation type="journal article" date="2020" name="Stud. Mycol.">
        <title>101 Dothideomycetes genomes: a test case for predicting lifestyles and emergence of pathogens.</title>
        <authorList>
            <person name="Haridas S."/>
            <person name="Albert R."/>
            <person name="Binder M."/>
            <person name="Bloem J."/>
            <person name="Labutti K."/>
            <person name="Salamov A."/>
            <person name="Andreopoulos B."/>
            <person name="Baker S."/>
            <person name="Barry K."/>
            <person name="Bills G."/>
            <person name="Bluhm B."/>
            <person name="Cannon C."/>
            <person name="Castanera R."/>
            <person name="Culley D."/>
            <person name="Daum C."/>
            <person name="Ezra D."/>
            <person name="Gonzalez J."/>
            <person name="Henrissat B."/>
            <person name="Kuo A."/>
            <person name="Liang C."/>
            <person name="Lipzen A."/>
            <person name="Lutzoni F."/>
            <person name="Magnuson J."/>
            <person name="Mondo S."/>
            <person name="Nolan M."/>
            <person name="Ohm R."/>
            <person name="Pangilinan J."/>
            <person name="Park H.-J."/>
            <person name="Ramirez L."/>
            <person name="Alfaro M."/>
            <person name="Sun H."/>
            <person name="Tritt A."/>
            <person name="Yoshinaga Y."/>
            <person name="Zwiers L.-H."/>
            <person name="Turgeon B."/>
            <person name="Goodwin S."/>
            <person name="Spatafora J."/>
            <person name="Crous P."/>
            <person name="Grigoriev I."/>
        </authorList>
    </citation>
    <scope>NUCLEOTIDE SEQUENCE</scope>
    <source>
        <strain evidence="2">CBS 110217</strain>
    </source>
</reference>
<dbReference type="AlphaFoldDB" id="A0A9P4GZH9"/>
<evidence type="ECO:0000256" key="1">
    <source>
        <dbReference type="SAM" id="Coils"/>
    </source>
</evidence>
<dbReference type="EMBL" id="ML978282">
    <property type="protein sequence ID" value="KAF2024835.1"/>
    <property type="molecule type" value="Genomic_DNA"/>
</dbReference>
<evidence type="ECO:0000313" key="3">
    <source>
        <dbReference type="Proteomes" id="UP000799777"/>
    </source>
</evidence>